<protein>
    <recommendedName>
        <fullName evidence="3 6">Alanine dehydrogenase</fullName>
        <ecNumber evidence="3 6">1.4.1.1</ecNumber>
    </recommendedName>
</protein>
<dbReference type="GO" id="GO:0000166">
    <property type="term" value="F:nucleotide binding"/>
    <property type="evidence" value="ECO:0007669"/>
    <property type="project" value="UniProtKB-KW"/>
</dbReference>
<dbReference type="InterPro" id="IPR007886">
    <property type="entry name" value="AlaDH/PNT_N"/>
</dbReference>
<dbReference type="InterPro" id="IPR007698">
    <property type="entry name" value="AlaDH/PNT_NAD(H)-bd"/>
</dbReference>
<keyword evidence="9" id="KW-0547">Nucleotide-binding</keyword>
<feature type="binding site" evidence="9">
    <location>
        <begin position="294"/>
        <end position="297"/>
    </location>
    <ligand>
        <name>NAD(+)</name>
        <dbReference type="ChEBI" id="CHEBI:57540"/>
    </ligand>
</feature>
<dbReference type="GO" id="GO:0005886">
    <property type="term" value="C:plasma membrane"/>
    <property type="evidence" value="ECO:0007669"/>
    <property type="project" value="TreeGrafter"/>
</dbReference>
<dbReference type="Proteomes" id="UP000189299">
    <property type="component" value="Unassembled WGS sequence"/>
</dbReference>
<evidence type="ECO:0000256" key="8">
    <source>
        <dbReference type="PIRSR" id="PIRSR000183-2"/>
    </source>
</evidence>
<dbReference type="SUPFAM" id="SSF51735">
    <property type="entry name" value="NAD(P)-binding Rossmann-fold domains"/>
    <property type="match status" value="1"/>
</dbReference>
<comment type="similarity">
    <text evidence="2 6">Belongs to the AlaDH/PNT family.</text>
</comment>
<reference evidence="12 13" key="1">
    <citation type="submission" date="2016-12" db="EMBL/GenBank/DDBJ databases">
        <authorList>
            <person name="Song W.-J."/>
            <person name="Kurnit D.M."/>
        </authorList>
    </citation>
    <scope>NUCLEOTIDE SEQUENCE [LARGE SCALE GENOMIC DNA]</scope>
    <source>
        <strain evidence="12 13">CGB1038-1_S1</strain>
    </source>
</reference>
<comment type="catalytic activity">
    <reaction evidence="6">
        <text>L-alanine + NAD(+) + H2O = pyruvate + NH4(+) + NADH + H(+)</text>
        <dbReference type="Rhea" id="RHEA:18405"/>
        <dbReference type="ChEBI" id="CHEBI:15361"/>
        <dbReference type="ChEBI" id="CHEBI:15377"/>
        <dbReference type="ChEBI" id="CHEBI:15378"/>
        <dbReference type="ChEBI" id="CHEBI:28938"/>
        <dbReference type="ChEBI" id="CHEBI:57540"/>
        <dbReference type="ChEBI" id="CHEBI:57945"/>
        <dbReference type="ChEBI" id="CHEBI:57972"/>
        <dbReference type="EC" id="1.4.1.1"/>
    </reaction>
</comment>
<feature type="active site" description="Proton donor/acceptor" evidence="7">
    <location>
        <position position="266"/>
    </location>
</feature>
<feature type="binding site" evidence="9">
    <location>
        <position position="199"/>
    </location>
    <ligand>
        <name>NAD(+)</name>
        <dbReference type="ChEBI" id="CHEBI:57540"/>
    </ligand>
</feature>
<feature type="binding site" evidence="9">
    <location>
        <position position="216"/>
    </location>
    <ligand>
        <name>NAD(+)</name>
        <dbReference type="ChEBI" id="CHEBI:57540"/>
    </ligand>
</feature>
<feature type="domain" description="Alanine dehydrogenase/pyridine nucleotide transhydrogenase N-terminal" evidence="11">
    <location>
        <begin position="5"/>
        <end position="136"/>
    </location>
</feature>
<dbReference type="Gene3D" id="3.40.50.720">
    <property type="entry name" value="NAD(P)-binding Rossmann-like Domain"/>
    <property type="match status" value="2"/>
</dbReference>
<evidence type="ECO:0000313" key="12">
    <source>
        <dbReference type="EMBL" id="ONN41129.1"/>
    </source>
</evidence>
<feature type="domain" description="Alanine dehydrogenase/pyridine nucleotide transhydrogenase NAD(H)-binding" evidence="10">
    <location>
        <begin position="145"/>
        <end position="293"/>
    </location>
</feature>
<comment type="pathway">
    <text evidence="1">Amino-acid degradation; L-alanine degradation via dehydrogenase pathway; NH(3) and pyruvate from L-alanine: step 1/1.</text>
</comment>
<proteinExistence type="inferred from homology"/>
<sequence length="366" mass="39230">MTIIGVPKEIKNSEKRVGVTPAGVKELVTAGHIVYVEERAGEGSGFTDSQYREAGAQIKADPETVWSAEIVVKVKEPLASEYQYFRNDLILFTYLHLAANLELTEALIKSGTTAIAYEMVTKNGAFPLLAPMSEVAGRLGGLLGAEILAKQSGKLISGVTGVLPVQAAILGGGIAGVSAAHYLHGLGADVTILDINVDRLRELSEMFNGQVKTLYSSPANIEKMALTSDIVIGSVLLPGKKAPHLITEELVKQMKEGTILVDIAIDQGGCFETSQPTTHEEPTFVKHGVIHYSVANMPGLVPQTSTLALTNVTMRYIKGLASQSLTEVIQTYPEILPGISTYKGKLTCPEVGEVFERTVDDIRELV</sequence>
<feature type="binding site" evidence="8">
    <location>
        <position position="16"/>
    </location>
    <ligand>
        <name>substrate</name>
    </ligand>
</feature>
<evidence type="ECO:0000256" key="4">
    <source>
        <dbReference type="ARBA" id="ARBA00023002"/>
    </source>
</evidence>
<evidence type="ECO:0000256" key="3">
    <source>
        <dbReference type="ARBA" id="ARBA00012897"/>
    </source>
</evidence>
<evidence type="ECO:0000259" key="10">
    <source>
        <dbReference type="SMART" id="SM01002"/>
    </source>
</evidence>
<comment type="caution">
    <text evidence="12">The sequence shown here is derived from an EMBL/GenBank/DDBJ whole genome shotgun (WGS) entry which is preliminary data.</text>
</comment>
<dbReference type="FunFam" id="3.40.50.720:FF:000049">
    <property type="entry name" value="Alanine dehydrogenase"/>
    <property type="match status" value="1"/>
</dbReference>
<dbReference type="Pfam" id="PF05222">
    <property type="entry name" value="AlaDh_PNT_N"/>
    <property type="match status" value="1"/>
</dbReference>
<gene>
    <name evidence="12" type="ORF">BTN92_13755</name>
</gene>
<evidence type="ECO:0000313" key="13">
    <source>
        <dbReference type="Proteomes" id="UP000189299"/>
    </source>
</evidence>
<keyword evidence="4 6" id="KW-0560">Oxidoreductase</keyword>
<evidence type="ECO:0000256" key="2">
    <source>
        <dbReference type="ARBA" id="ARBA00005689"/>
    </source>
</evidence>
<dbReference type="SUPFAM" id="SSF52283">
    <property type="entry name" value="Formate/glycerate dehydrogenase catalytic domain-like"/>
    <property type="match status" value="1"/>
</dbReference>
<dbReference type="OrthoDB" id="9804592at2"/>
<feature type="binding site" evidence="9">
    <location>
        <begin position="263"/>
        <end position="266"/>
    </location>
    <ligand>
        <name>NAD(+)</name>
        <dbReference type="ChEBI" id="CHEBI:57540"/>
    </ligand>
</feature>
<evidence type="ECO:0000256" key="5">
    <source>
        <dbReference type="ARBA" id="ARBA00023027"/>
    </source>
</evidence>
<dbReference type="RefSeq" id="WP_062806159.1">
    <property type="nucleotide sequence ID" value="NZ_CABMMO010000016.1"/>
</dbReference>
<dbReference type="SMART" id="SM01002">
    <property type="entry name" value="AlaDh_PNT_C"/>
    <property type="match status" value="1"/>
</dbReference>
<organism evidence="12 13">
    <name type="scientific">Enterococcus mundtii</name>
    <dbReference type="NCBI Taxonomy" id="53346"/>
    <lineage>
        <taxon>Bacteria</taxon>
        <taxon>Bacillati</taxon>
        <taxon>Bacillota</taxon>
        <taxon>Bacilli</taxon>
        <taxon>Lactobacillales</taxon>
        <taxon>Enterococcaceae</taxon>
        <taxon>Enterococcus</taxon>
    </lineage>
</organism>
<feature type="binding site" evidence="9">
    <location>
        <begin position="235"/>
        <end position="236"/>
    </location>
    <ligand>
        <name>NAD(+)</name>
        <dbReference type="ChEBI" id="CHEBI:57540"/>
    </ligand>
</feature>
<dbReference type="EC" id="1.4.1.1" evidence="3 6"/>
<dbReference type="PIRSF" id="PIRSF000183">
    <property type="entry name" value="Alanine_dh"/>
    <property type="match status" value="1"/>
</dbReference>
<dbReference type="AlphaFoldDB" id="A0A1V2UCV0"/>
<dbReference type="PANTHER" id="PTHR42795">
    <property type="entry name" value="ALANINE DEHYDROGENASE"/>
    <property type="match status" value="1"/>
</dbReference>
<evidence type="ECO:0000256" key="6">
    <source>
        <dbReference type="PIRNR" id="PIRNR000183"/>
    </source>
</evidence>
<feature type="binding site" evidence="9">
    <location>
        <position position="133"/>
    </location>
    <ligand>
        <name>NAD(+)</name>
        <dbReference type="ChEBI" id="CHEBI:57540"/>
    </ligand>
</feature>
<accession>A0A1V2UCV0</accession>
<evidence type="ECO:0000259" key="11">
    <source>
        <dbReference type="SMART" id="SM01003"/>
    </source>
</evidence>
<keyword evidence="5 6" id="KW-0520">NAD</keyword>
<dbReference type="NCBIfam" id="TIGR00518">
    <property type="entry name" value="alaDH"/>
    <property type="match status" value="1"/>
</dbReference>
<dbReference type="CDD" id="cd05305">
    <property type="entry name" value="L-AlaDH"/>
    <property type="match status" value="1"/>
</dbReference>
<evidence type="ECO:0000256" key="7">
    <source>
        <dbReference type="PIRSR" id="PIRSR000183-1"/>
    </source>
</evidence>
<feature type="active site" description="Proton donor/acceptor" evidence="7">
    <location>
        <position position="96"/>
    </location>
</feature>
<dbReference type="PANTHER" id="PTHR42795:SF1">
    <property type="entry name" value="ALANINE DEHYDROGENASE"/>
    <property type="match status" value="1"/>
</dbReference>
<dbReference type="EMBL" id="MSTR01000016">
    <property type="protein sequence ID" value="ONN41129.1"/>
    <property type="molecule type" value="Genomic_DNA"/>
</dbReference>
<dbReference type="GO" id="GO:0042853">
    <property type="term" value="P:L-alanine catabolic process"/>
    <property type="evidence" value="ECO:0007669"/>
    <property type="project" value="InterPro"/>
</dbReference>
<dbReference type="GO" id="GO:0000286">
    <property type="term" value="F:alanine dehydrogenase activity"/>
    <property type="evidence" value="ECO:0007669"/>
    <property type="project" value="UniProtKB-UniRule"/>
</dbReference>
<dbReference type="InterPro" id="IPR008141">
    <property type="entry name" value="Ala_DH"/>
</dbReference>
<feature type="binding site" evidence="8">
    <location>
        <position position="75"/>
    </location>
    <ligand>
        <name>substrate</name>
    </ligand>
</feature>
<dbReference type="InterPro" id="IPR036291">
    <property type="entry name" value="NAD(P)-bd_dom_sf"/>
</dbReference>
<dbReference type="SMART" id="SM01003">
    <property type="entry name" value="AlaDh_PNT_N"/>
    <property type="match status" value="1"/>
</dbReference>
<dbReference type="STRING" id="53346.A5802_002172"/>
<dbReference type="Pfam" id="PF01262">
    <property type="entry name" value="AlaDh_PNT_C"/>
    <property type="match status" value="1"/>
</dbReference>
<feature type="binding site" evidence="9">
    <location>
        <position position="194"/>
    </location>
    <ligand>
        <name>NAD(+)</name>
        <dbReference type="ChEBI" id="CHEBI:57540"/>
    </ligand>
</feature>
<evidence type="ECO:0000256" key="1">
    <source>
        <dbReference type="ARBA" id="ARBA00005206"/>
    </source>
</evidence>
<name>A0A1V2UCV0_ENTMU</name>
<evidence type="ECO:0000256" key="9">
    <source>
        <dbReference type="PIRSR" id="PIRSR000183-3"/>
    </source>
</evidence>